<evidence type="ECO:0000313" key="3">
    <source>
        <dbReference type="EMBL" id="CDR46148.1"/>
    </source>
</evidence>
<feature type="region of interest" description="Disordered" evidence="1">
    <location>
        <begin position="1"/>
        <end position="100"/>
    </location>
</feature>
<feature type="compositionally biased region" description="Polar residues" evidence="1">
    <location>
        <begin position="28"/>
        <end position="44"/>
    </location>
</feature>
<reference evidence="3" key="1">
    <citation type="journal article" date="2014" name="Genome Announc.">
        <title>Draft genome sequence of Rhodosporidium toruloides CECT1137, an oleaginous yeast of biotechnological interest.</title>
        <authorList>
            <person name="Morin N."/>
            <person name="Calcas X."/>
            <person name="Devillers H."/>
            <person name="Durrens P."/>
            <person name="Sherman D.J."/>
            <person name="Nicaud J.-M."/>
            <person name="Neuveglise C."/>
        </authorList>
    </citation>
    <scope>NUCLEOTIDE SEQUENCE</scope>
    <source>
        <strain evidence="3">CECT1137</strain>
    </source>
</reference>
<proteinExistence type="predicted"/>
<feature type="compositionally biased region" description="Basic and acidic residues" evidence="1">
    <location>
        <begin position="73"/>
        <end position="86"/>
    </location>
</feature>
<gene>
    <name evidence="3" type="ORF">RHTO0S_12e00980g</name>
</gene>
<dbReference type="AlphaFoldDB" id="A0A061B8A3"/>
<keyword evidence="2" id="KW-0472">Membrane</keyword>
<evidence type="ECO:0000256" key="2">
    <source>
        <dbReference type="SAM" id="Phobius"/>
    </source>
</evidence>
<organism evidence="3">
    <name type="scientific">Rhodotorula toruloides</name>
    <name type="common">Yeast</name>
    <name type="synonym">Rhodosporidium toruloides</name>
    <dbReference type="NCBI Taxonomy" id="5286"/>
    <lineage>
        <taxon>Eukaryota</taxon>
        <taxon>Fungi</taxon>
        <taxon>Dikarya</taxon>
        <taxon>Basidiomycota</taxon>
        <taxon>Pucciniomycotina</taxon>
        <taxon>Microbotryomycetes</taxon>
        <taxon>Sporidiobolales</taxon>
        <taxon>Sporidiobolaceae</taxon>
        <taxon>Rhodotorula</taxon>
    </lineage>
</organism>
<keyword evidence="2" id="KW-0812">Transmembrane</keyword>
<feature type="transmembrane region" description="Helical" evidence="2">
    <location>
        <begin position="107"/>
        <end position="126"/>
    </location>
</feature>
<keyword evidence="2" id="KW-1133">Transmembrane helix</keyword>
<feature type="compositionally biased region" description="Gly residues" evidence="1">
    <location>
        <begin position="50"/>
        <end position="60"/>
    </location>
</feature>
<evidence type="ECO:0000256" key="1">
    <source>
        <dbReference type="SAM" id="MobiDB-lite"/>
    </source>
</evidence>
<protein>
    <submittedName>
        <fullName evidence="3">RHTO0S12e00980g1_1</fullName>
    </submittedName>
</protein>
<dbReference type="OrthoDB" id="2530423at2759"/>
<dbReference type="EMBL" id="LK052947">
    <property type="protein sequence ID" value="CDR46148.1"/>
    <property type="molecule type" value="Genomic_DNA"/>
</dbReference>
<name>A0A061B8A3_RHOTO</name>
<accession>A0A061B8A3</accession>
<sequence>MSPDAPRPYRPHLSSPTSYDSLRPPPSITTWSEPSNSRSASSVAVDQHAGGRGAGGGGRGQVEQGRGKVLVRNKGEGKERMGHEVVEMGGTGVMKSKEDPGRRRKRIILMIICGLVICAIIVLVVLGCKGQL</sequence>